<dbReference type="AlphaFoldDB" id="A0A368TYU1"/>
<evidence type="ECO:0000313" key="4">
    <source>
        <dbReference type="Proteomes" id="UP000252405"/>
    </source>
</evidence>
<evidence type="ECO:0000313" key="3">
    <source>
        <dbReference type="EMBL" id="RCV89387.1"/>
    </source>
</evidence>
<gene>
    <name evidence="3" type="ORF">DU505_10095</name>
</gene>
<sequence length="153" mass="16870">MTYFIVMGSLALSVLFTFGWALWRTVRWLSGSLPGGGRQGGRGKGAARKPARRPAQAKARKPAATPVKKPSVKARREPSRLTQWMAEWRATLPLAVVTTMIYLVARLVEHGMSYRPPHTVPGGFHSLIVVLGWVAAAMLVLALINRLAAWRCR</sequence>
<feature type="transmembrane region" description="Helical" evidence="2">
    <location>
        <begin position="124"/>
        <end position="144"/>
    </location>
</feature>
<feature type="transmembrane region" description="Helical" evidence="2">
    <location>
        <begin position="86"/>
        <end position="104"/>
    </location>
</feature>
<organism evidence="3 4">
    <name type="scientific">Billgrantia montanilacus</name>
    <dbReference type="NCBI Taxonomy" id="2282305"/>
    <lineage>
        <taxon>Bacteria</taxon>
        <taxon>Pseudomonadati</taxon>
        <taxon>Pseudomonadota</taxon>
        <taxon>Gammaproteobacteria</taxon>
        <taxon>Oceanospirillales</taxon>
        <taxon>Halomonadaceae</taxon>
        <taxon>Billgrantia</taxon>
    </lineage>
</organism>
<proteinExistence type="predicted"/>
<accession>A0A368TYU1</accession>
<dbReference type="RefSeq" id="WP_114478868.1">
    <property type="nucleotide sequence ID" value="NZ_QPII01000006.1"/>
</dbReference>
<dbReference type="Proteomes" id="UP000252405">
    <property type="component" value="Unassembled WGS sequence"/>
</dbReference>
<reference evidence="3 4" key="1">
    <citation type="submission" date="2018-07" db="EMBL/GenBank/DDBJ databases">
        <title>Halomonas montanilacus sp. nov., isolated from Lake Pengyan on Tibetan Plateau.</title>
        <authorList>
            <person name="Lu H."/>
            <person name="Xing P."/>
            <person name="Wu Q."/>
        </authorList>
    </citation>
    <scope>NUCLEOTIDE SEQUENCE [LARGE SCALE GENOMIC DNA]</scope>
    <source>
        <strain evidence="3 4">PYC7W</strain>
    </source>
</reference>
<protein>
    <submittedName>
        <fullName evidence="3">Uncharacterized protein</fullName>
    </submittedName>
</protein>
<dbReference type="EMBL" id="QPII01000006">
    <property type="protein sequence ID" value="RCV89387.1"/>
    <property type="molecule type" value="Genomic_DNA"/>
</dbReference>
<evidence type="ECO:0000256" key="2">
    <source>
        <dbReference type="SAM" id="Phobius"/>
    </source>
</evidence>
<feature type="compositionally biased region" description="Gly residues" evidence="1">
    <location>
        <begin position="34"/>
        <end position="44"/>
    </location>
</feature>
<name>A0A368TYU1_9GAMM</name>
<dbReference type="OrthoDB" id="6173126at2"/>
<feature type="transmembrane region" description="Helical" evidence="2">
    <location>
        <begin position="6"/>
        <end position="23"/>
    </location>
</feature>
<evidence type="ECO:0000256" key="1">
    <source>
        <dbReference type="SAM" id="MobiDB-lite"/>
    </source>
</evidence>
<comment type="caution">
    <text evidence="3">The sequence shown here is derived from an EMBL/GenBank/DDBJ whole genome shotgun (WGS) entry which is preliminary data.</text>
</comment>
<keyword evidence="2" id="KW-0812">Transmembrane</keyword>
<feature type="region of interest" description="Disordered" evidence="1">
    <location>
        <begin position="34"/>
        <end position="78"/>
    </location>
</feature>
<keyword evidence="2" id="KW-1133">Transmembrane helix</keyword>
<keyword evidence="4" id="KW-1185">Reference proteome</keyword>
<keyword evidence="2" id="KW-0472">Membrane</keyword>